<accession>J9GQA0</accession>
<evidence type="ECO:0000313" key="1">
    <source>
        <dbReference type="EMBL" id="EJX04613.1"/>
    </source>
</evidence>
<proteinExistence type="predicted"/>
<protein>
    <submittedName>
        <fullName evidence="1">Uncharacterized protein</fullName>
    </submittedName>
</protein>
<dbReference type="EMBL" id="AMCI01001751">
    <property type="protein sequence ID" value="EJX04613.1"/>
    <property type="molecule type" value="Genomic_DNA"/>
</dbReference>
<dbReference type="AlphaFoldDB" id="J9GQA0"/>
<reference evidence="1" key="1">
    <citation type="journal article" date="2012" name="PLoS ONE">
        <title>Gene sets for utilization of primary and secondary nutrition supplies in the distal gut of endangered iberian lynx.</title>
        <authorList>
            <person name="Alcaide M."/>
            <person name="Messina E."/>
            <person name="Richter M."/>
            <person name="Bargiela R."/>
            <person name="Peplies J."/>
            <person name="Huws S.A."/>
            <person name="Newbold C.J."/>
            <person name="Golyshin P.N."/>
            <person name="Simon M.A."/>
            <person name="Lopez G."/>
            <person name="Yakimov M.M."/>
            <person name="Ferrer M."/>
        </authorList>
    </citation>
    <scope>NUCLEOTIDE SEQUENCE</scope>
</reference>
<name>J9GQA0_9ZZZZ</name>
<organism evidence="1">
    <name type="scientific">gut metagenome</name>
    <dbReference type="NCBI Taxonomy" id="749906"/>
    <lineage>
        <taxon>unclassified sequences</taxon>
        <taxon>metagenomes</taxon>
        <taxon>organismal metagenomes</taxon>
    </lineage>
</organism>
<gene>
    <name evidence="1" type="ORF">EVA_07276</name>
</gene>
<comment type="caution">
    <text evidence="1">The sequence shown here is derived from an EMBL/GenBank/DDBJ whole genome shotgun (WGS) entry which is preliminary data.</text>
</comment>
<sequence length="49" mass="5616">MTLELSKFPDWNFQSYAILGEPSTQYSVSAMQELSVMMLYDDYVNEAAT</sequence>
<feature type="non-terminal residue" evidence="1">
    <location>
        <position position="49"/>
    </location>
</feature>